<accession>A0AAV2BFJ4</accession>
<feature type="compositionally biased region" description="Basic residues" evidence="1">
    <location>
        <begin position="142"/>
        <end position="153"/>
    </location>
</feature>
<evidence type="ECO:0000313" key="4">
    <source>
        <dbReference type="Proteomes" id="UP001497382"/>
    </source>
</evidence>
<gene>
    <name evidence="3" type="ORF">LARSCL_LOCUS18692</name>
</gene>
<dbReference type="Pfam" id="PF03446">
    <property type="entry name" value="NAD_binding_2"/>
    <property type="match status" value="1"/>
</dbReference>
<dbReference type="InterPro" id="IPR051265">
    <property type="entry name" value="HIBADH-related_NP60_sf"/>
</dbReference>
<dbReference type="SUPFAM" id="SSF51735">
    <property type="entry name" value="NAD(P)-binding Rossmann-fold domains"/>
    <property type="match status" value="1"/>
</dbReference>
<protein>
    <recommendedName>
        <fullName evidence="2">PWWP domain-containing protein</fullName>
    </recommendedName>
</protein>
<dbReference type="Gene3D" id="3.40.50.720">
    <property type="entry name" value="NAD(P)-binding Rossmann-like Domain"/>
    <property type="match status" value="1"/>
</dbReference>
<sequence length="654" mass="73035">MSRDESTLKMSAEMPETETCTEFKRGDLVWARLSRYPSWPAIIVQPPNGKEKESYRYVLFFGTKDHAFIKKCNLHPYDTHQDQFSAVEYPRLKIAVEAVKLYKQEILRDASYCNCSDENLKERIRKHFLVNSSNEAAEAGKEKKHPKLKRKKFPGKDSTQSSLTHKKPKMSPSEDVGKEPERTGKPGANVRFPVLKKNKMYPGAKYARQEPRLTRKHEANKADLKKKTFRENSAQSCKVSKKSRSAISTKDSKSGAKHSKNPEAKNKTEKGKGNSAQLRKSSSKPKTSASANNSRSEQKRASKLQVIVKRSKIHYMPSSGSSFVFPGPSTSSRVPEIANGRIVYDLDSRKRSFIRGPLQPSPLTLGFVGIGELATALVSHLVRAGIHILIWNRTVSKCSDLVKLGAVLADSPADLAAESDIVFCSVRGMGPITEVCFGGFFVGLNGIVPGLKRNTRPEKGFVMMSSIKPETSLIIAQDFRKVSTKYLEAQVLLQSQSEDCDIRVLCAGSKSLFEKLPNCFISTKAQFIYISGMLGEASRMKYAHTITHVGYALSLIEALAVLQESENPVENLSFILDELDNVSPVMGNKIKDIIFHRRDLGGTIRELKDTLKELYEWYPKKPLHLATAAFEALDYASRKGADNRNISAMYDLIV</sequence>
<feature type="region of interest" description="Disordered" evidence="1">
    <location>
        <begin position="135"/>
        <end position="303"/>
    </location>
</feature>
<reference evidence="3 4" key="1">
    <citation type="submission" date="2024-04" db="EMBL/GenBank/DDBJ databases">
        <authorList>
            <person name="Rising A."/>
            <person name="Reimegard J."/>
            <person name="Sonavane S."/>
            <person name="Akerstrom W."/>
            <person name="Nylinder S."/>
            <person name="Hedman E."/>
            <person name="Kallberg Y."/>
        </authorList>
    </citation>
    <scope>NUCLEOTIDE SEQUENCE [LARGE SCALE GENOMIC DNA]</scope>
</reference>
<dbReference type="Pfam" id="PF00855">
    <property type="entry name" value="PWWP"/>
    <property type="match status" value="1"/>
</dbReference>
<feature type="compositionally biased region" description="Basic and acidic residues" evidence="1">
    <location>
        <begin position="175"/>
        <end position="184"/>
    </location>
</feature>
<dbReference type="PROSITE" id="PS50812">
    <property type="entry name" value="PWWP"/>
    <property type="match status" value="1"/>
</dbReference>
<dbReference type="PANTHER" id="PTHR43580:SF2">
    <property type="entry name" value="CYTOKINE-LIKE NUCLEAR FACTOR N-PAC"/>
    <property type="match status" value="1"/>
</dbReference>
<dbReference type="EMBL" id="CAXIEN010000345">
    <property type="protein sequence ID" value="CAL1294405.1"/>
    <property type="molecule type" value="Genomic_DNA"/>
</dbReference>
<dbReference type="SUPFAM" id="SSF63748">
    <property type="entry name" value="Tudor/PWWP/MBT"/>
    <property type="match status" value="1"/>
</dbReference>
<evidence type="ECO:0000313" key="3">
    <source>
        <dbReference type="EMBL" id="CAL1294405.1"/>
    </source>
</evidence>
<name>A0AAV2BFJ4_9ARAC</name>
<proteinExistence type="predicted"/>
<evidence type="ECO:0000259" key="2">
    <source>
        <dbReference type="PROSITE" id="PS50812"/>
    </source>
</evidence>
<dbReference type="SMART" id="SM00293">
    <property type="entry name" value="PWWP"/>
    <property type="match status" value="1"/>
</dbReference>
<dbReference type="InterPro" id="IPR006115">
    <property type="entry name" value="6PGDH_NADP-bd"/>
</dbReference>
<feature type="compositionally biased region" description="Basic and acidic residues" evidence="1">
    <location>
        <begin position="250"/>
        <end position="272"/>
    </location>
</feature>
<evidence type="ECO:0000256" key="1">
    <source>
        <dbReference type="SAM" id="MobiDB-lite"/>
    </source>
</evidence>
<dbReference type="Proteomes" id="UP001497382">
    <property type="component" value="Unassembled WGS sequence"/>
</dbReference>
<keyword evidence="4" id="KW-1185">Reference proteome</keyword>
<comment type="caution">
    <text evidence="3">The sequence shown here is derived from an EMBL/GenBank/DDBJ whole genome shotgun (WGS) entry which is preliminary data.</text>
</comment>
<dbReference type="PANTHER" id="PTHR43580">
    <property type="entry name" value="OXIDOREDUCTASE GLYR1-RELATED"/>
    <property type="match status" value="1"/>
</dbReference>
<feature type="compositionally biased region" description="Basic and acidic residues" evidence="1">
    <location>
        <begin position="207"/>
        <end position="230"/>
    </location>
</feature>
<dbReference type="Gene3D" id="2.30.30.140">
    <property type="match status" value="1"/>
</dbReference>
<feature type="domain" description="PWWP" evidence="2">
    <location>
        <begin position="25"/>
        <end position="80"/>
    </location>
</feature>
<dbReference type="InterPro" id="IPR000313">
    <property type="entry name" value="PWWP_dom"/>
</dbReference>
<dbReference type="GO" id="GO:0050661">
    <property type="term" value="F:NADP binding"/>
    <property type="evidence" value="ECO:0007669"/>
    <property type="project" value="InterPro"/>
</dbReference>
<dbReference type="AlphaFoldDB" id="A0AAV2BFJ4"/>
<dbReference type="InterPro" id="IPR036291">
    <property type="entry name" value="NAD(P)-bd_dom_sf"/>
</dbReference>
<feature type="compositionally biased region" description="Low complexity" evidence="1">
    <location>
        <begin position="284"/>
        <end position="294"/>
    </location>
</feature>
<organism evidence="3 4">
    <name type="scientific">Larinioides sclopetarius</name>
    <dbReference type="NCBI Taxonomy" id="280406"/>
    <lineage>
        <taxon>Eukaryota</taxon>
        <taxon>Metazoa</taxon>
        <taxon>Ecdysozoa</taxon>
        <taxon>Arthropoda</taxon>
        <taxon>Chelicerata</taxon>
        <taxon>Arachnida</taxon>
        <taxon>Araneae</taxon>
        <taxon>Araneomorphae</taxon>
        <taxon>Entelegynae</taxon>
        <taxon>Araneoidea</taxon>
        <taxon>Araneidae</taxon>
        <taxon>Larinioides</taxon>
    </lineage>
</organism>